<organism evidence="2 3">
    <name type="scientific">Ficus carica</name>
    <name type="common">Common fig</name>
    <dbReference type="NCBI Taxonomy" id="3494"/>
    <lineage>
        <taxon>Eukaryota</taxon>
        <taxon>Viridiplantae</taxon>
        <taxon>Streptophyta</taxon>
        <taxon>Embryophyta</taxon>
        <taxon>Tracheophyta</taxon>
        <taxon>Spermatophyta</taxon>
        <taxon>Magnoliopsida</taxon>
        <taxon>eudicotyledons</taxon>
        <taxon>Gunneridae</taxon>
        <taxon>Pentapetalae</taxon>
        <taxon>rosids</taxon>
        <taxon>fabids</taxon>
        <taxon>Rosales</taxon>
        <taxon>Moraceae</taxon>
        <taxon>Ficeae</taxon>
        <taxon>Ficus</taxon>
    </lineage>
</organism>
<dbReference type="Pfam" id="PF07734">
    <property type="entry name" value="FBA_1"/>
    <property type="match status" value="1"/>
</dbReference>
<accession>A0AA88DEX2</accession>
<comment type="caution">
    <text evidence="2">The sequence shown here is derived from an EMBL/GenBank/DDBJ whole genome shotgun (WGS) entry which is preliminary data.</text>
</comment>
<gene>
    <name evidence="2" type="ORF">TIFTF001_022873</name>
</gene>
<protein>
    <recommendedName>
        <fullName evidence="1">F-box associated beta-propeller type 1 domain-containing protein</fullName>
    </recommendedName>
</protein>
<name>A0AA88DEX2_FICCA</name>
<dbReference type="EMBL" id="BTGU01000047">
    <property type="protein sequence ID" value="GMN53741.1"/>
    <property type="molecule type" value="Genomic_DNA"/>
</dbReference>
<feature type="domain" description="F-box associated beta-propeller type 1" evidence="1">
    <location>
        <begin position="8"/>
        <end position="166"/>
    </location>
</feature>
<reference evidence="2" key="1">
    <citation type="submission" date="2023-07" db="EMBL/GenBank/DDBJ databases">
        <title>draft genome sequence of fig (Ficus carica).</title>
        <authorList>
            <person name="Takahashi T."/>
            <person name="Nishimura K."/>
        </authorList>
    </citation>
    <scope>NUCLEOTIDE SEQUENCE</scope>
</reference>
<dbReference type="NCBIfam" id="TIGR01640">
    <property type="entry name" value="F_box_assoc_1"/>
    <property type="match status" value="1"/>
</dbReference>
<dbReference type="InterPro" id="IPR006527">
    <property type="entry name" value="F-box-assoc_dom_typ1"/>
</dbReference>
<dbReference type="Proteomes" id="UP001187192">
    <property type="component" value="Unassembled WGS sequence"/>
</dbReference>
<dbReference type="InterPro" id="IPR017451">
    <property type="entry name" value="F-box-assoc_interact_dom"/>
</dbReference>
<evidence type="ECO:0000259" key="1">
    <source>
        <dbReference type="Pfam" id="PF07734"/>
    </source>
</evidence>
<keyword evidence="3" id="KW-1185">Reference proteome</keyword>
<evidence type="ECO:0000313" key="2">
    <source>
        <dbReference type="EMBL" id="GMN53741.1"/>
    </source>
</evidence>
<evidence type="ECO:0000313" key="3">
    <source>
        <dbReference type="Proteomes" id="UP001187192"/>
    </source>
</evidence>
<dbReference type="AlphaFoldDB" id="A0AA88DEX2"/>
<sequence>MEMPYILSSSSSSSEDLPSDLWTLSGQYSSVVVNRSIHWMMAFKKEDNPNNELVIVAFDMSREVFKRIDLPPDLVEFDDFMLEKFSECLSLAVTNETEVSILNIWVMKEYGVLKSWIKQLKVDLRNFPPDLPSRFDCIREDSTPLDLGYGGNMLILSGESFIIWYELERNKVNYVCPTDKSMPNVWVYTKSIIRFT</sequence>
<proteinExistence type="predicted"/>